<feature type="compositionally biased region" description="Acidic residues" evidence="10">
    <location>
        <begin position="5009"/>
        <end position="5028"/>
    </location>
</feature>
<evidence type="ECO:0000256" key="2">
    <source>
        <dbReference type="ARBA" id="ARBA00004642"/>
    </source>
</evidence>
<evidence type="ECO:0000313" key="12">
    <source>
        <dbReference type="EMBL" id="KAL3788350.1"/>
    </source>
</evidence>
<evidence type="ECO:0000256" key="10">
    <source>
        <dbReference type="SAM" id="MobiDB-lite"/>
    </source>
</evidence>
<feature type="compositionally biased region" description="Basic and acidic residues" evidence="10">
    <location>
        <begin position="5506"/>
        <end position="5517"/>
    </location>
</feature>
<keyword evidence="8 9" id="KW-0539">Nucleus</keyword>
<dbReference type="Pfam" id="PF17865">
    <property type="entry name" value="AAA_lid_5"/>
    <property type="match status" value="1"/>
</dbReference>
<evidence type="ECO:0000256" key="6">
    <source>
        <dbReference type="ARBA" id="ARBA00022840"/>
    </source>
</evidence>
<dbReference type="PANTHER" id="PTHR48103:SF2">
    <property type="entry name" value="MIDASIN"/>
    <property type="match status" value="1"/>
</dbReference>
<evidence type="ECO:0000256" key="3">
    <source>
        <dbReference type="ARBA" id="ARBA00007188"/>
    </source>
</evidence>
<dbReference type="InterPro" id="IPR012099">
    <property type="entry name" value="Midasin"/>
</dbReference>
<feature type="compositionally biased region" description="Low complexity" evidence="10">
    <location>
        <begin position="5518"/>
        <end position="5530"/>
    </location>
</feature>
<feature type="region of interest" description="Disordered" evidence="10">
    <location>
        <begin position="4945"/>
        <end position="5539"/>
    </location>
</feature>
<evidence type="ECO:0000259" key="11">
    <source>
        <dbReference type="PROSITE" id="PS50234"/>
    </source>
</evidence>
<evidence type="ECO:0000256" key="5">
    <source>
        <dbReference type="ARBA" id="ARBA00022741"/>
    </source>
</evidence>
<dbReference type="Pfam" id="PF17867">
    <property type="entry name" value="AAA_lid_7"/>
    <property type="match status" value="2"/>
</dbReference>
<dbReference type="InterPro" id="IPR036465">
    <property type="entry name" value="vWFA_dom_sf"/>
</dbReference>
<feature type="compositionally biased region" description="Basic and acidic residues" evidence="10">
    <location>
        <begin position="5341"/>
        <end position="5355"/>
    </location>
</feature>
<gene>
    <name evidence="12" type="ORF">HJC23_009156</name>
</gene>
<keyword evidence="6 9" id="KW-0067">ATP-binding</keyword>
<feature type="compositionally biased region" description="Acidic residues" evidence="10">
    <location>
        <begin position="5199"/>
        <end position="5209"/>
    </location>
</feature>
<comment type="subcellular location">
    <subcellularLocation>
        <location evidence="1">Nucleus</location>
        <location evidence="1">Nucleolus</location>
    </subcellularLocation>
    <subcellularLocation>
        <location evidence="2">Nucleus</location>
        <location evidence="2">Nucleoplasm</location>
    </subcellularLocation>
</comment>
<evidence type="ECO:0000256" key="9">
    <source>
        <dbReference type="PIRNR" id="PIRNR010340"/>
    </source>
</evidence>
<accession>A0ABD3PJH0</accession>
<proteinExistence type="inferred from homology"/>
<feature type="compositionally biased region" description="Basic and acidic residues" evidence="10">
    <location>
        <begin position="5150"/>
        <end position="5165"/>
    </location>
</feature>
<dbReference type="Gene3D" id="3.40.50.410">
    <property type="entry name" value="von Willebrand factor, type A domain"/>
    <property type="match status" value="1"/>
</dbReference>
<dbReference type="PIRSF" id="PIRSF010340">
    <property type="entry name" value="Midasin"/>
    <property type="match status" value="1"/>
</dbReference>
<feature type="region of interest" description="Disordered" evidence="10">
    <location>
        <begin position="92"/>
        <end position="130"/>
    </location>
</feature>
<dbReference type="PANTHER" id="PTHR48103">
    <property type="entry name" value="MIDASIN-RELATED"/>
    <property type="match status" value="1"/>
</dbReference>
<feature type="compositionally biased region" description="Acidic residues" evidence="10">
    <location>
        <begin position="5070"/>
        <end position="5085"/>
    </location>
</feature>
<comment type="caution">
    <text evidence="12">The sequence shown here is derived from an EMBL/GenBank/DDBJ whole genome shotgun (WGS) entry which is preliminary data.</text>
</comment>
<feature type="domain" description="VWFA" evidence="11">
    <location>
        <begin position="5638"/>
        <end position="5836"/>
    </location>
</feature>
<dbReference type="SUPFAM" id="SSF53300">
    <property type="entry name" value="vWA-like"/>
    <property type="match status" value="1"/>
</dbReference>
<dbReference type="SUPFAM" id="SSF52540">
    <property type="entry name" value="P-loop containing nucleoside triphosphate hydrolases"/>
    <property type="match status" value="6"/>
</dbReference>
<evidence type="ECO:0000256" key="1">
    <source>
        <dbReference type="ARBA" id="ARBA00004604"/>
    </source>
</evidence>
<reference evidence="12 13" key="1">
    <citation type="journal article" date="2020" name="G3 (Bethesda)">
        <title>Improved Reference Genome for Cyclotella cryptica CCMP332, a Model for Cell Wall Morphogenesis, Salinity Adaptation, and Lipid Production in Diatoms (Bacillariophyta).</title>
        <authorList>
            <person name="Roberts W.R."/>
            <person name="Downey K.M."/>
            <person name="Ruck E.C."/>
            <person name="Traller J.C."/>
            <person name="Alverson A.J."/>
        </authorList>
    </citation>
    <scope>NUCLEOTIDE SEQUENCE [LARGE SCALE GENOMIC DNA]</scope>
    <source>
        <strain evidence="12 13">CCMP332</strain>
    </source>
</reference>
<feature type="compositionally biased region" description="Basic and acidic residues" evidence="10">
    <location>
        <begin position="5364"/>
        <end position="5376"/>
    </location>
</feature>
<dbReference type="Pfam" id="PF07728">
    <property type="entry name" value="AAA_5"/>
    <property type="match status" value="8"/>
</dbReference>
<dbReference type="InterPro" id="IPR011704">
    <property type="entry name" value="ATPase_dyneun-rel_AAA"/>
</dbReference>
<dbReference type="InterPro" id="IPR041190">
    <property type="entry name" value="Midasin_AAA_lid_5"/>
</dbReference>
<evidence type="ECO:0000256" key="4">
    <source>
        <dbReference type="ARBA" id="ARBA00017143"/>
    </source>
</evidence>
<feature type="compositionally biased region" description="Basic and acidic residues" evidence="10">
    <location>
        <begin position="5429"/>
        <end position="5466"/>
    </location>
</feature>
<dbReference type="GO" id="GO:0042254">
    <property type="term" value="P:ribosome biogenesis"/>
    <property type="evidence" value="ECO:0007669"/>
    <property type="project" value="UniProtKB-ARBA"/>
</dbReference>
<dbReference type="PROSITE" id="PS50234">
    <property type="entry name" value="VWFA"/>
    <property type="match status" value="1"/>
</dbReference>
<keyword evidence="7 9" id="KW-0143">Chaperone</keyword>
<dbReference type="CDD" id="cd00009">
    <property type="entry name" value="AAA"/>
    <property type="match status" value="1"/>
</dbReference>
<evidence type="ECO:0000256" key="7">
    <source>
        <dbReference type="ARBA" id="ARBA00023186"/>
    </source>
</evidence>
<feature type="compositionally biased region" description="Acidic residues" evidence="10">
    <location>
        <begin position="5181"/>
        <end position="5191"/>
    </location>
</feature>
<protein>
    <recommendedName>
        <fullName evidence="4 9">Midasin</fullName>
    </recommendedName>
</protein>
<feature type="compositionally biased region" description="Acidic residues" evidence="10">
    <location>
        <begin position="5040"/>
        <end position="5049"/>
    </location>
</feature>
<organism evidence="12 13">
    <name type="scientific">Cyclotella cryptica</name>
    <dbReference type="NCBI Taxonomy" id="29204"/>
    <lineage>
        <taxon>Eukaryota</taxon>
        <taxon>Sar</taxon>
        <taxon>Stramenopiles</taxon>
        <taxon>Ochrophyta</taxon>
        <taxon>Bacillariophyta</taxon>
        <taxon>Coscinodiscophyceae</taxon>
        <taxon>Thalassiosirophycidae</taxon>
        <taxon>Stephanodiscales</taxon>
        <taxon>Stephanodiscaceae</taxon>
        <taxon>Cyclotella</taxon>
    </lineage>
</organism>
<dbReference type="GO" id="GO:0005730">
    <property type="term" value="C:nucleolus"/>
    <property type="evidence" value="ECO:0007669"/>
    <property type="project" value="UniProtKB-SubCell"/>
</dbReference>
<name>A0ABD3PJH0_9STRA</name>
<dbReference type="FunFam" id="3.40.50.300:FF:001384">
    <property type="entry name" value="Midasin"/>
    <property type="match status" value="1"/>
</dbReference>
<feature type="compositionally biased region" description="Basic and acidic residues" evidence="10">
    <location>
        <begin position="5086"/>
        <end position="5137"/>
    </location>
</feature>
<comment type="function">
    <text evidence="9">Nuclear chaperone required for maturation and nuclear export of pre-60S ribosome subunits.</text>
</comment>
<dbReference type="Proteomes" id="UP001516023">
    <property type="component" value="Unassembled WGS sequence"/>
</dbReference>
<evidence type="ECO:0000256" key="8">
    <source>
        <dbReference type="ARBA" id="ARBA00023242"/>
    </source>
</evidence>
<dbReference type="InterPro" id="IPR027417">
    <property type="entry name" value="P-loop_NTPase"/>
</dbReference>
<dbReference type="InterPro" id="IPR002035">
    <property type="entry name" value="VWF_A"/>
</dbReference>
<sequence>MNTNNEDRVHSCSNASPISTTMSYLHRMIFYASALTPNNSNSGNFVNKQETDGETVVDVLARTLLIAADPSNLILDVPSVFLPTDHDVGAPIDVDDINNYPNDDDDNDEEEEEEESIFPPYKNISRFKGGRPRNPTRIDALRSLLRCLAPVAYDVAVRASVRVLMEGERSISSDEMTDVKMNRGPLQALVLFGFWIGEAPQLAPVISDLFGGVQGLGVQGEGDSVCPLIMLPFLARRITGSDSNTRVEQKESALEAHEAVVAAEAARELLDHYCSKRYEIEFVRKWWDWDTSLLIMVHLHGRASCSPVAKNAKDAMDVDNDDDAVMKVEEDTTDGATEGDTSHPLKDLKFYIGGYSPETNAPHCKDWKNPLFQMKWHASRAVGSLFALLSLPLSKFLKRMGVYEPDVPFVRHPWTVMEEETVCEVHRMRGLGRVVLPKVEKVKIKFGCENGALSLEAREREAIERRAREEAEEEANKKYLFPVPTGEDIRQIIPMHPSLIHVGKGILLSRRGSVASYVQYCRSSLEKNGRQSSLSLLSSSSSACFIPTDTTMRNMSLIGVAMSNDPHPPPILICGPPGSGKSSLVRELSRQCSSFASSYDNSDIGKKKTCQEDELLELHIDEETDSKTLLGSYVVTDIPGEFVWMAGPLTSAARLGRWVLIEDVDRCPEEIQASLIRLLEERILPLGVGKEEKCHPRFRLFGTCVTNAFSSTDGNSTNMHNSRRKSVITAGSNGKRVLHPNLWRKVHVDPLPFSELQSVGRKLHPNLPYSVADAVLDVLRKLDRSGRNDEFTNDEDSGNKSSEQYQCNLDHTLKGILGHGARHVSVRDYIKLLSRISKALDFEPGSEYATESQRLICLAETVDIFAMSCPQIEKRRDFICQIAAPIWGLTADAATRYIESRIPSVSFGGHNNRSVSVGRARLMAIKDEDEGFDGNMAPGKRRSFAETNHSLRFMESIAVCASANEPALLVGETGCGKTTLVQRLASLTGRELLVLNLSLQTDSTDLLGGYKPLEIRHVARGIYDTFVDLFVSSFSRSQNAQFLRFVLNAYEKGDWKKLAQCFIKAAGMGEKKMRQGKDPKSIATWEEFRLTAERFERQRVASESGMAFLFTEGALVDALRTGKWVLLDEINLASSETLQRLCGLLDDSTGSITLTEKGDAEAVDRHPEFRLFAAMNPATDAGKKDLPPSIRSRFTEIYVDELTDPTQLRLVASRYLDGAVATNGVPLEHSESVTTAVDVYLQCRLLSEQSLVDGGGQRPRYTMRTLCRALAAGRALIMQQRYSPQRAILEGFELAFEGSLDLPSRIIVQKLFASSLSKGLSAKERDHPGRRPDGKNGVESHVLIKPFWMKSGDEEQVDWAEPSSSSSGRPKFVLTPSATGNLRRLCQAVASGPWSVLLEGPTSAGKTSLVEYLAKRIGHRCVRINNHEHTDIQEYTGSYAADTNGKIAFQEGILVQALRRGYWVILDELNLAPSEVLEALNRLLDDNRELYLPEINEVVKPHPNFRLFATQNPAGAYGGRKPLSRAFRNRFVEIHMADIPENEMTVILERRSDCPPSHATMLVKVMKSLRQRRSRTGIFRGKDGLVTPRDLLRWAERGATSKQELAREGFMLLAERLRIDEEKDVVRSVIESELKVSIDMNETYYGKNSEGRKMLEQVLGQKSLLHESGLNVDSIAPTKSILRLLTLVMRCIKQKEPVLLVGETGCGKTTVVQLLAVMLEIPLTVVNCHASTETSDLLGGFRPIRGRHSIVQEMTQKVTELFQKWNDSSFDINALASPSLDSPKEMIDFLRELSRLYLGNERKDNESTIDTTQKKRRKLDDGVAEDVRSSSITNPLHGDLIKSTLRETNTLYQKYTSLFEWVDGPLVCSMKQGSMLLLDEMSLAEDAVLERLNSVLEPSRTLTLAEKGGEGPVCAHELVSTTQSLSSEVKAHEQFRIFATMNPGGDFGKRELSPALRSRFTEIWVPPVSHRSDIDLVLERSFLSYSNDTLVDGAENLRKMMLDYVDWFNATVCDDPSTFCNDFKLSLRDILSWARFIYDVSLKGTVIDKYSAYVHGASLMHLDGIGLGTGISNLDASVTRDKAKSYLLQQIASITKPLDIIGFKNELEEIDESLIDTMDMFGIRPFAIPKGNRSMTTESQFHMTAPTTGMNLRRVLRGMQISKPILLEGSPGVGKTSLIGALAAASGHHLVRINLSEQTDISDLMGNDLPHTSENNADLSSQATFRWCDGVLLKAIKRGDWVLLDELNLASQSVLEGLNSCLDHRASVYIPELGKSFDCPPSFRIFAAQNPLAQGGGRKGLPKSFLNRFTKVYVEALTRNDLLNIVSDQFPSVSTTLVTKMVDTNCQVQHDIQAGLYGQHGSPWEFNLRDVFRWCQLLTADGEEITPAGAAKYAEVLYTQRLRTAQDRVFVQKRFNEHLGQAAMFNSPPRLTVSQTHVVVGRAAIERNLDEFAWSDNPTQDSGPDTSPSLYGPMEAVALCVRMNWPCLLVGPSSCGKNTILKTLADASNVHIETLAMSSSTDVTELIGCFEQTDSMKMSKSVLKIVDRIYASACLSHDVNTDVLRSLAKNYRIMNQEVLKCSDSFAGNKRILSAVSELVGHAETIANHSQLFATVFSSHFAFCRQWLSTVTQENLNDARSPFQWVDGTLVEAMERGYWLHLENVNYCPSSVLDRLNPLMEFGGQLVVTECGITDNDQDAKPRVIKPHPNFRLFLSMNPNSHGEVSRAMRNRCIEVCVIPPVFAKDVSLEAIGDQVESIDALTGLWDSGVRSHDVGQYMVTTHRTDCQQSLACHDDFPTIKSLKDWGGMFSSLLKRGTGSPLDLSHQLLYEAHGESIHKSLTPSFTGLISAMSPRRDLLLDSFYGDITRAGRLIRFMTSNSLRPILEMVPRELNTCPLDNNWTDTQVKIRFQAVCRLLEVANLLDIRQLLSFFDGHCCESSSQVKVIVTLLRLIFSRRSEAQIVNHAVSWLDDINRSLAERNEAGTTLHATSNISYNLLAARSHHLLEEAFTYCRLDNFEIIPEFKSLNVIAQSYYVNKGKIDESAIMCTVTPLLFPLFQTLDVLFQSACANKIDPALIEVMSCRDRFWQYLKRSQTLGISSNQPGVPFGGFIIHYAWLKKSIKRFGHDSDMAIIQIKKQLQLSFETIDRNIEESMGGNISSRDFLWKKGGHPILPSSRRNFEALNNVQDIAKQCALTKEEFFAFTYIVSSANRPIDANTLVRSNQPCLYMDKAFFSELLGALSTIFWATTDEIKLGVSSKERNACDIVTSSIMQSFKRRKTDFCADLNYATIDTSIQTVENVLDLEAIKALGGKNTDTKNGNDFVRNLVMRFGEIQTSQIGEIWCIQDEASIIFGICMVLRQNMNSSGTSLAHELRRLGPAMNSFVDKFISHTQWSIEDLRPYQTLLWVLDSDHALDDDAVLRVMGCLFPRMLSSFHNHQWCNSYNDLESISSYLQGPSLWNKDEAESRQTVALSPLFGSSTKNALLARCAGPNRIKMNAHRSAMFHLLHLPIQTANSMLTMENGDARRRQASDLLSLFARSNRWCSGSPIDLIKYQFSVALNALVRQTGDDAERITKLLDQPPTSNIKLSLEDSVGDKLNRLVALLMEKIQLLNVTKEGSVLYKQYSAQAWTHLGLLRLHLLAPASPIDPGHKPAAKVEQLDWIINDLSSNILSHNLHSGLSCGDFGPEYPVTRQLRDQKLECVKKRSSQEKKIIERPHNSPLFHDLYREVHHFCKTVASLENVSNIFKSIETSTESSFMSQEINWQCSAAAFCNRLSTVYAMYQDVIIPLINEIKSIQRGLRELSLCRVKSLHSTAILELQNSFLMYPCVNGDILNTIEEEEFVRCYDELLLQFGVSGRSGAKAEISNIVRSCHFAALFRLQLHLSLDEQNSRHLPGHVLQMVNSVLSAIANCSSDESDDKRRNVCDHIPNSDTEQEEREFREYFPDHGAEFQRIIDSLDEDEDYKDLDNRDGTEHGCNKQSPLAERDLALAVTLHNELFSPTKRPDDNLRTRAFVASYDAASRMGQLTNWMESPHDEQSFLGSHIFALPLRCSTNRSIWSLHSESLRDFHNDPFPSESIKADLPLRELLLRVAQLLRAFPGHSILIGLGQVVERIRQLDLHFTSLGKVMSGLEVILRIAQDWEQHASLHVQLGKPLKDISALVTSWRKLELQSWSSLLTIREKRRGIRANKHWPRIYSLLHKERSDYTQQESTTQHKFNTTELCPSWVWKGFPKISERLGLYNDSKDVDELAKALDTFILTSNLAECKDRLALVKTFANELQHECRVSGPKRLPLARLLYSLWNHYERLMPILTQRKDKLREPIEKRLKDEVKLAKWDEQSYYSLAESSEKNHRKLMKFLRDYDEALDSSVLSILEQNFVEGVRSTNQTTAGDHEPVTVVPGNSSMFPVLTQAEIVEQLTTHMPKSGFKIMVGEVSNSDWISAGVSECVDKYVLRISHYDKRMKTIISKSKSWAHDGATCVASIVEAIFSRLESLRATKSTKQVKQRALVDLFKCLNDQGYSSMKWSVPSQIRDSHQLLQLPIPSINSISHCHQGPRVTLEKGESYFHRCLIEISRIRFEISMLGSQYMSHREMTLMQGYSEHMLFLLCQERSMVADMIQTIVAIESVLECYEDITDNIPHGQDKLCHDTARFESALALAIEGLRQLILLIKEITLLVDSEGGRNRVRDTITILTGCASKLEESYSPSGGKMPITSDRVHIIKINMTRILRDVEADVASCAEACDNVLAPSVFESSIRKISQALELALSFSQQTEESDVTSVATKSRVESTLTLISKLVQKTLISAQFICSTDDNKEESSSRDQPQSIVDDVKTTVCSSHKKMVTEWDGLQLFNLHDKLYELSNALLSLHGNDLPDEFTRSLCTRSALHSFSLVRNVLHLSKCRLQDAATFFCQHSKLLYVILRVFRVLVAKGFCSDDVSDGANGDNEGCSGEMKFEDDVEGTGMGEGDGKNDVTDQIENEEQLLGLKGDNDQEAASSQEKKELKEDEVDTGMEMEGDFEGDTFDLPEQQDQNKDENDGDNEEEVDREMGDGNDPNEQVVDEKMWDNDEDNMEEMNQEEEKFEDNSKMAGEKLDDEMRTKDDPEGSEEQGKQGPDESNCKQDASDEFADSHEDGNENINDDTEDKYEDSHGVDIRNEEKAADETDDQELAMDLNDGLNIEDDERDDEPVDHGEDASVLDEMNDSIDSDALKNNESDVEDETEEAEESEPVDVSGQGGNSANQIDDTNQDEQEEESNHDLDGPNIEPPPKSHFDSLEELHGVSAPDGQDAIQEKDVEGEEADMDDGKTKEDSGGSDENVGQSSKGNRGNGNDGTWQSGHAEEQRAEYNNDFKEVPNPLRSPGDAEKFWHKKLDIIQDVSETEQSVPPVDTSGQDPDQQESMDQEGVFEYTKENEESSGQVLGVAEEDQAKQLKENTDDEFQRNELKDSTDVEMEDRNHEARCDQPKSSLQELTQKQKEERQAESQSDSVKEQSKEVESVEMEEVDKNEKNERKSLSNENALSSSNTSLEVSDAEEDTHEYKDVIEEVEVSTEFTTIDLQQARLYWQTIQSETNNLSRRLCEKLRLVMEPLVATKLRGDYRTGKRVNMKRIIGYIASGYRKDKIWLRRTKPAKRDYRVLIAVDDSESMQKSQAGDMALRALSTLANGMSQLEIGQLGVASFGEEMKLIHPFNLPFTSESGVNVVSNFTFSQKRTRTALCVESSISALESVDSVSSSMQLVFMISDGRIERDSRSKLRRLIRQMSENNMLMVMIIVEGDGTNDSSSKSNESILNMKEVSFVKGKPRVKHFIEDYPFPYYLVVNDLASLPEILGDALRQWFEMMAQIQNVM</sequence>
<dbReference type="GO" id="GO:0005654">
    <property type="term" value="C:nucleoplasm"/>
    <property type="evidence" value="ECO:0007669"/>
    <property type="project" value="UniProtKB-SubCell"/>
</dbReference>
<feature type="compositionally biased region" description="Basic and acidic residues" evidence="10">
    <location>
        <begin position="5271"/>
        <end position="5282"/>
    </location>
</feature>
<dbReference type="EMBL" id="JABMIG020000157">
    <property type="protein sequence ID" value="KAL3788350.1"/>
    <property type="molecule type" value="Genomic_DNA"/>
</dbReference>
<feature type="compositionally biased region" description="Basic and acidic residues" evidence="10">
    <location>
        <begin position="5476"/>
        <end position="5499"/>
    </location>
</feature>
<dbReference type="GO" id="GO:0005524">
    <property type="term" value="F:ATP binding"/>
    <property type="evidence" value="ECO:0007669"/>
    <property type="project" value="UniProtKB-KW"/>
</dbReference>
<dbReference type="Gene3D" id="3.40.50.300">
    <property type="entry name" value="P-loop containing nucleotide triphosphate hydrolases"/>
    <property type="match status" value="6"/>
</dbReference>
<keyword evidence="13" id="KW-1185">Reference proteome</keyword>
<dbReference type="InterPro" id="IPR003593">
    <property type="entry name" value="AAA+_ATPase"/>
</dbReference>
<feature type="compositionally biased region" description="Acidic residues" evidence="10">
    <location>
        <begin position="5218"/>
        <end position="5232"/>
    </location>
</feature>
<feature type="compositionally biased region" description="Acidic residues" evidence="10">
    <location>
        <begin position="102"/>
        <end position="116"/>
    </location>
</feature>
<comment type="similarity">
    <text evidence="3 9">Belongs to the midasin family.</text>
</comment>
<dbReference type="FunFam" id="3.40.50.300:FF:000142">
    <property type="entry name" value="Midasin"/>
    <property type="match status" value="1"/>
</dbReference>
<keyword evidence="5 9" id="KW-0547">Nucleotide-binding</keyword>
<dbReference type="InterPro" id="IPR040848">
    <property type="entry name" value="AAA_lid_7"/>
</dbReference>
<dbReference type="SMART" id="SM00382">
    <property type="entry name" value="AAA"/>
    <property type="match status" value="5"/>
</dbReference>
<evidence type="ECO:0000313" key="13">
    <source>
        <dbReference type="Proteomes" id="UP001516023"/>
    </source>
</evidence>